<proteinExistence type="predicted"/>
<dbReference type="InterPro" id="IPR050312">
    <property type="entry name" value="IolE/XylAMocC-like"/>
</dbReference>
<evidence type="ECO:0000313" key="3">
    <source>
        <dbReference type="EMBL" id="KAB1648084.1"/>
    </source>
</evidence>
<dbReference type="AlphaFoldDB" id="A0A6H9WGE3"/>
<dbReference type="InterPro" id="IPR036237">
    <property type="entry name" value="Xyl_isomerase-like_sf"/>
</dbReference>
<keyword evidence="3" id="KW-0413">Isomerase</keyword>
<keyword evidence="4" id="KW-1185">Reference proteome</keyword>
<evidence type="ECO:0000259" key="2">
    <source>
        <dbReference type="Pfam" id="PF01261"/>
    </source>
</evidence>
<organism evidence="3 4">
    <name type="scientific">Pseudoclavibacter endophyticus</name>
    <dbReference type="NCBI Taxonomy" id="1778590"/>
    <lineage>
        <taxon>Bacteria</taxon>
        <taxon>Bacillati</taxon>
        <taxon>Actinomycetota</taxon>
        <taxon>Actinomycetes</taxon>
        <taxon>Micrococcales</taxon>
        <taxon>Microbacteriaceae</taxon>
        <taxon>Pseudoclavibacter</taxon>
    </lineage>
</organism>
<dbReference type="OrthoDB" id="9801426at2"/>
<dbReference type="PANTHER" id="PTHR12110:SF41">
    <property type="entry name" value="INOSOSE DEHYDRATASE"/>
    <property type="match status" value="1"/>
</dbReference>
<dbReference type="Proteomes" id="UP000431744">
    <property type="component" value="Unassembled WGS sequence"/>
</dbReference>
<reference evidence="3 4" key="1">
    <citation type="submission" date="2019-09" db="EMBL/GenBank/DDBJ databases">
        <title>Phylogeny of genus Pseudoclavibacter and closely related genus.</title>
        <authorList>
            <person name="Li Y."/>
        </authorList>
    </citation>
    <scope>NUCLEOTIDE SEQUENCE [LARGE SCALE GENOMIC DNA]</scope>
    <source>
        <strain evidence="3 4">EGI 60007</strain>
    </source>
</reference>
<dbReference type="SUPFAM" id="SSF51658">
    <property type="entry name" value="Xylose isomerase-like"/>
    <property type="match status" value="1"/>
</dbReference>
<sequence length="302" mass="31276">MAPDPVGRQPGDGTIELACHLNVLIAGLGDGELLPALAALGEHGCAAAVLPPVDPAAVDVEALRGRFHDHGIVPIPIAGQTVDADVSSRDPAVRQRGADALRAMVALTVRLGGDQLNGVPYGRFESPAGPVDDDRMLHAADEVGRVADEAADQGVLMTFEVLNRYETAAINTAAQAVAFATASRSSNLRVHLDSFHLRVEEPDPAEAVRSAAPWLGYLELGDAGRGAFASDAAHVRSVLAAALEAGYRGRVGVEAFSRSILPEAAANHLKIWRAPFDDGAALFAEAAQVIRSEAAASGVAVA</sequence>
<gene>
    <name evidence="3" type="ORF">F8O04_10155</name>
</gene>
<dbReference type="PANTHER" id="PTHR12110">
    <property type="entry name" value="HYDROXYPYRUVATE ISOMERASE"/>
    <property type="match status" value="1"/>
</dbReference>
<dbReference type="Gene3D" id="3.20.20.150">
    <property type="entry name" value="Divalent-metal-dependent TIM barrel enzymes"/>
    <property type="match status" value="1"/>
</dbReference>
<dbReference type="InterPro" id="IPR013022">
    <property type="entry name" value="Xyl_isomerase-like_TIM-brl"/>
</dbReference>
<dbReference type="EMBL" id="WBJY01000002">
    <property type="protein sequence ID" value="KAB1648084.1"/>
    <property type="molecule type" value="Genomic_DNA"/>
</dbReference>
<dbReference type="RefSeq" id="WP_158029279.1">
    <property type="nucleotide sequence ID" value="NZ_BMHG01000001.1"/>
</dbReference>
<name>A0A6H9WGE3_9MICO</name>
<protein>
    <submittedName>
        <fullName evidence="3">Sugar phosphate isomerase/epimerase</fullName>
    </submittedName>
</protein>
<feature type="domain" description="Xylose isomerase-like TIM barrel" evidence="2">
    <location>
        <begin position="53"/>
        <end position="269"/>
    </location>
</feature>
<keyword evidence="1" id="KW-0119">Carbohydrate metabolism</keyword>
<evidence type="ECO:0000313" key="4">
    <source>
        <dbReference type="Proteomes" id="UP000431744"/>
    </source>
</evidence>
<accession>A0A6H9WGE3</accession>
<dbReference type="Pfam" id="PF01261">
    <property type="entry name" value="AP_endonuc_2"/>
    <property type="match status" value="1"/>
</dbReference>
<dbReference type="GO" id="GO:0016853">
    <property type="term" value="F:isomerase activity"/>
    <property type="evidence" value="ECO:0007669"/>
    <property type="project" value="UniProtKB-KW"/>
</dbReference>
<comment type="caution">
    <text evidence="3">The sequence shown here is derived from an EMBL/GenBank/DDBJ whole genome shotgun (WGS) entry which is preliminary data.</text>
</comment>
<evidence type="ECO:0000256" key="1">
    <source>
        <dbReference type="ARBA" id="ARBA00023277"/>
    </source>
</evidence>